<keyword evidence="2" id="KW-0812">Transmembrane</keyword>
<reference evidence="3 4" key="1">
    <citation type="submission" date="2021-03" db="EMBL/GenBank/DDBJ databases">
        <title>Halorubrum sodomense MBLA0099, Whole genome shotgun sequencing.</title>
        <authorList>
            <person name="Seo M.-J."/>
            <person name="Cho E.-S."/>
            <person name="Hwang C.Y."/>
        </authorList>
    </citation>
    <scope>NUCLEOTIDE SEQUENCE [LARGE SCALE GENOMIC DNA]</scope>
    <source>
        <strain evidence="3 4">MBLA0099</strain>
    </source>
</reference>
<dbReference type="RefSeq" id="WP_017343643.1">
    <property type="nucleotide sequence ID" value="NZ_CP073695.1"/>
</dbReference>
<evidence type="ECO:0000313" key="4">
    <source>
        <dbReference type="Proteomes" id="UP000679341"/>
    </source>
</evidence>
<evidence type="ECO:0000313" key="3">
    <source>
        <dbReference type="EMBL" id="QUO48154.1"/>
    </source>
</evidence>
<keyword evidence="2" id="KW-0472">Membrane</keyword>
<dbReference type="EMBL" id="CP073695">
    <property type="protein sequence ID" value="QUO48154.1"/>
    <property type="molecule type" value="Genomic_DNA"/>
</dbReference>
<protein>
    <submittedName>
        <fullName evidence="3">Uncharacterized protein</fullName>
    </submittedName>
</protein>
<organism evidence="3 4">
    <name type="scientific">Halorubrum ruber</name>
    <dbReference type="NCBI Taxonomy" id="2982524"/>
    <lineage>
        <taxon>Archaea</taxon>
        <taxon>Methanobacteriati</taxon>
        <taxon>Methanobacteriota</taxon>
        <taxon>Stenosarchaea group</taxon>
        <taxon>Halobacteria</taxon>
        <taxon>Halobacteriales</taxon>
        <taxon>Haloferacaceae</taxon>
        <taxon>Halorubrum</taxon>
    </lineage>
</organism>
<feature type="region of interest" description="Disordered" evidence="1">
    <location>
        <begin position="32"/>
        <end position="56"/>
    </location>
</feature>
<proteinExistence type="predicted"/>
<keyword evidence="4" id="KW-1185">Reference proteome</keyword>
<sequence>MASHKSQTAIVLVAAIVLGSVMLPLAAGPAVAQENNSTADNTTTTQVEECENPRTPEMDQARLYAPETVITSGDAGRIDGGFQLDNTVECPVKVAVTLRVPSGMSISGGSDWGSAGAGMVTSTFTMQPGSGIMDLSGNVYSERTGELRVTGDIEYWPAGHPEMSQEIDGLTFNFDVQEPNTGDDEPGIGIPDVSNSTLLILLVALGMIGMMYVAPKVGVNFRQ</sequence>
<evidence type="ECO:0000256" key="2">
    <source>
        <dbReference type="SAM" id="Phobius"/>
    </source>
</evidence>
<gene>
    <name evidence="3" type="ORF">J7656_01990</name>
</gene>
<dbReference type="AlphaFoldDB" id="A0A8T8LN44"/>
<feature type="transmembrane region" description="Helical" evidence="2">
    <location>
        <begin position="196"/>
        <end position="214"/>
    </location>
</feature>
<dbReference type="Proteomes" id="UP000679341">
    <property type="component" value="Chromosome"/>
</dbReference>
<name>A0A8T8LN44_9EURY</name>
<dbReference type="GeneID" id="64826272"/>
<accession>A0A8T8LN44</accession>
<keyword evidence="2" id="KW-1133">Transmembrane helix</keyword>
<feature type="compositionally biased region" description="Polar residues" evidence="1">
    <location>
        <begin position="33"/>
        <end position="47"/>
    </location>
</feature>
<dbReference type="KEGG" id="hss:J7656_01990"/>
<evidence type="ECO:0000256" key="1">
    <source>
        <dbReference type="SAM" id="MobiDB-lite"/>
    </source>
</evidence>
<dbReference type="OrthoDB" id="346485at2157"/>